<accession>A0A0H0XX53</accession>
<comment type="caution">
    <text evidence="1">The sequence shown here is derived from an EMBL/GenBank/DDBJ whole genome shotgun (WGS) entry which is preliminary data.</text>
</comment>
<sequence>MAADADRMIKAKTNIRGSFAVRLAYRARLLAAAGAESRVRSHQKEGSRWRNARLLWPLFSRDN</sequence>
<protein>
    <submittedName>
        <fullName evidence="1">Uncharacterized protein</fullName>
    </submittedName>
</protein>
<dbReference type="Proteomes" id="UP000053455">
    <property type="component" value="Unassembled WGS sequence"/>
</dbReference>
<evidence type="ECO:0000313" key="1">
    <source>
        <dbReference type="EMBL" id="KLI64860.1"/>
    </source>
</evidence>
<evidence type="ECO:0000313" key="2">
    <source>
        <dbReference type="Proteomes" id="UP000053455"/>
    </source>
</evidence>
<dbReference type="STRING" id="874156.GCA_001021555_00283"/>
<proteinExistence type="predicted"/>
<reference evidence="1 2" key="1">
    <citation type="submission" date="2015-04" db="EMBL/GenBank/DDBJ databases">
        <title>The draft genome sequence of Erythrobacter marinus HWDM-33.</title>
        <authorList>
            <person name="Zhuang L."/>
            <person name="Liu Y."/>
            <person name="Shao Z."/>
        </authorList>
    </citation>
    <scope>NUCLEOTIDE SEQUENCE [LARGE SCALE GENOMIC DNA]</scope>
    <source>
        <strain evidence="1 2">HWDM-33</strain>
    </source>
</reference>
<organism evidence="1 2">
    <name type="scientific">Aurantiacibacter marinus</name>
    <dbReference type="NCBI Taxonomy" id="874156"/>
    <lineage>
        <taxon>Bacteria</taxon>
        <taxon>Pseudomonadati</taxon>
        <taxon>Pseudomonadota</taxon>
        <taxon>Alphaproteobacteria</taxon>
        <taxon>Sphingomonadales</taxon>
        <taxon>Erythrobacteraceae</taxon>
        <taxon>Aurantiacibacter</taxon>
    </lineage>
</organism>
<dbReference type="PATRIC" id="fig|874156.12.peg.1029"/>
<dbReference type="AlphaFoldDB" id="A0A0H0XX53"/>
<gene>
    <name evidence="1" type="ORF">AAV99_04965</name>
</gene>
<name>A0A0H0XX53_9SPHN</name>
<dbReference type="EMBL" id="LBHU01000001">
    <property type="protein sequence ID" value="KLI64860.1"/>
    <property type="molecule type" value="Genomic_DNA"/>
</dbReference>
<keyword evidence="2" id="KW-1185">Reference proteome</keyword>